<evidence type="ECO:0000313" key="5">
    <source>
        <dbReference type="Proteomes" id="UP000002281"/>
    </source>
</evidence>
<reference evidence="4" key="3">
    <citation type="submission" date="2025-09" db="UniProtKB">
        <authorList>
            <consortium name="Ensembl"/>
        </authorList>
    </citation>
    <scope>IDENTIFICATION</scope>
    <source>
        <strain evidence="4">Thoroughbred</strain>
    </source>
</reference>
<dbReference type="InterPro" id="IPR013783">
    <property type="entry name" value="Ig-like_fold"/>
</dbReference>
<accession>F7CWY6</accession>
<dbReference type="InParanoid" id="F7CWY6"/>
<dbReference type="PANTHER" id="PTHR23268">
    <property type="entry name" value="T-CELL RECEPTOR BETA CHAIN"/>
    <property type="match status" value="1"/>
</dbReference>
<dbReference type="PaxDb" id="9796-ENSECAP00000012665"/>
<dbReference type="Gene3D" id="2.60.40.10">
    <property type="entry name" value="Immunoglobulins"/>
    <property type="match status" value="1"/>
</dbReference>
<dbReference type="PROSITE" id="PS50835">
    <property type="entry name" value="IG_LIKE"/>
    <property type="match status" value="1"/>
</dbReference>
<evidence type="ECO:0000256" key="1">
    <source>
        <dbReference type="ARBA" id="ARBA00022729"/>
    </source>
</evidence>
<dbReference type="STRING" id="9796.ENSECAP00000012665"/>
<dbReference type="SMART" id="SM00406">
    <property type="entry name" value="IGv"/>
    <property type="match status" value="1"/>
</dbReference>
<dbReference type="PANTHER" id="PTHR23268:SF110">
    <property type="entry name" value="T CELL RECEPTOR BETA VARIABLE 27"/>
    <property type="match status" value="1"/>
</dbReference>
<dbReference type="GO" id="GO:0005886">
    <property type="term" value="C:plasma membrane"/>
    <property type="evidence" value="ECO:0000318"/>
    <property type="project" value="GO_Central"/>
</dbReference>
<dbReference type="GeneTree" id="ENSGT00940000163595"/>
<organism evidence="4 5">
    <name type="scientific">Equus caballus</name>
    <name type="common">Horse</name>
    <dbReference type="NCBI Taxonomy" id="9796"/>
    <lineage>
        <taxon>Eukaryota</taxon>
        <taxon>Metazoa</taxon>
        <taxon>Chordata</taxon>
        <taxon>Craniata</taxon>
        <taxon>Vertebrata</taxon>
        <taxon>Euteleostomi</taxon>
        <taxon>Mammalia</taxon>
        <taxon>Eutheria</taxon>
        <taxon>Laurasiatheria</taxon>
        <taxon>Perissodactyla</taxon>
        <taxon>Equidae</taxon>
        <taxon>Equus</taxon>
    </lineage>
</organism>
<keyword evidence="2" id="KW-0391">Immunity</keyword>
<evidence type="ECO:0000256" key="2">
    <source>
        <dbReference type="ARBA" id="ARBA00022859"/>
    </source>
</evidence>
<dbReference type="InterPro" id="IPR007110">
    <property type="entry name" value="Ig-like_dom"/>
</dbReference>
<dbReference type="GO" id="GO:0002376">
    <property type="term" value="P:immune system process"/>
    <property type="evidence" value="ECO:0007669"/>
    <property type="project" value="UniProtKB-KW"/>
</dbReference>
<dbReference type="Pfam" id="PF07686">
    <property type="entry name" value="V-set"/>
    <property type="match status" value="1"/>
</dbReference>
<dbReference type="InterPro" id="IPR013106">
    <property type="entry name" value="Ig_V-set"/>
</dbReference>
<sequence length="135" mass="14733">MGPQLLGCVMLCLLGAGLMEAKVTQAPRHLIEETGKKLTVNCSQDMNHDTMYWYRQDPGLGLKLIHYSINEILYKGDVPDGYAVSRKDTGEFPLTLESASINQTSLYLCASSESTALHSQLLSAQKGQPQEQGGS</sequence>
<dbReference type="InterPro" id="IPR036179">
    <property type="entry name" value="Ig-like_dom_sf"/>
</dbReference>
<dbReference type="Bgee" id="ENSECAG00000015068">
    <property type="expression patterns" value="Expressed in blood and 2 other cell types or tissues"/>
</dbReference>
<dbReference type="AlphaFoldDB" id="F7CWY6"/>
<evidence type="ECO:0000313" key="4">
    <source>
        <dbReference type="Ensembl" id="ENSECAP00000012665.3"/>
    </source>
</evidence>
<keyword evidence="1" id="KW-0732">Signal</keyword>
<proteinExistence type="predicted"/>
<reference evidence="4" key="2">
    <citation type="submission" date="2025-08" db="UniProtKB">
        <authorList>
            <consortium name="Ensembl"/>
        </authorList>
    </citation>
    <scope>IDENTIFICATION</scope>
    <source>
        <strain evidence="4">Thoroughbred</strain>
    </source>
</reference>
<dbReference type="GO" id="GO:0007166">
    <property type="term" value="P:cell surface receptor signaling pathway"/>
    <property type="evidence" value="ECO:0000318"/>
    <property type="project" value="GO_Central"/>
</dbReference>
<dbReference type="Proteomes" id="UP000002281">
    <property type="component" value="Chromosome 4"/>
</dbReference>
<reference evidence="4 5" key="1">
    <citation type="journal article" date="2009" name="Science">
        <title>Genome sequence, comparative analysis, and population genetics of the domestic horse.</title>
        <authorList>
            <consortium name="Broad Institute Genome Sequencing Platform"/>
            <consortium name="Broad Institute Whole Genome Assembly Team"/>
            <person name="Wade C.M."/>
            <person name="Giulotto E."/>
            <person name="Sigurdsson S."/>
            <person name="Zoli M."/>
            <person name="Gnerre S."/>
            <person name="Imsland F."/>
            <person name="Lear T.L."/>
            <person name="Adelson D.L."/>
            <person name="Bailey E."/>
            <person name="Bellone R.R."/>
            <person name="Bloecker H."/>
            <person name="Distl O."/>
            <person name="Edgar R.C."/>
            <person name="Garber M."/>
            <person name="Leeb T."/>
            <person name="Mauceli E."/>
            <person name="MacLeod J.N."/>
            <person name="Penedo M.C.T."/>
            <person name="Raison J.M."/>
            <person name="Sharpe T."/>
            <person name="Vogel J."/>
            <person name="Andersson L."/>
            <person name="Antczak D.F."/>
            <person name="Biagi T."/>
            <person name="Binns M.M."/>
            <person name="Chowdhary B.P."/>
            <person name="Coleman S.J."/>
            <person name="Della Valle G."/>
            <person name="Fryc S."/>
            <person name="Guerin G."/>
            <person name="Hasegawa T."/>
            <person name="Hill E.W."/>
            <person name="Jurka J."/>
            <person name="Kiialainen A."/>
            <person name="Lindgren G."/>
            <person name="Liu J."/>
            <person name="Magnani E."/>
            <person name="Mickelson J.R."/>
            <person name="Murray J."/>
            <person name="Nergadze S.G."/>
            <person name="Onofrio R."/>
            <person name="Pedroni S."/>
            <person name="Piras M.F."/>
            <person name="Raudsepp T."/>
            <person name="Rocchi M."/>
            <person name="Roeed K.H."/>
            <person name="Ryder O.A."/>
            <person name="Searle S."/>
            <person name="Skow L."/>
            <person name="Swinburne J.E."/>
            <person name="Syvaenen A.C."/>
            <person name="Tozaki T."/>
            <person name="Valberg S.J."/>
            <person name="Vaudin M."/>
            <person name="White J.R."/>
            <person name="Zody M.C."/>
            <person name="Lander E.S."/>
            <person name="Lindblad-Toh K."/>
        </authorList>
    </citation>
    <scope>NUCLEOTIDE SEQUENCE [LARGE SCALE GENOMIC DNA]</scope>
    <source>
        <strain evidence="4 5">Thoroughbred</strain>
    </source>
</reference>
<feature type="domain" description="Ig-like" evidence="3">
    <location>
        <begin position="21"/>
        <end position="123"/>
    </location>
</feature>
<protein>
    <recommendedName>
        <fullName evidence="3">Ig-like domain-containing protein</fullName>
    </recommendedName>
</protein>
<keyword evidence="5" id="KW-1185">Reference proteome</keyword>
<dbReference type="SUPFAM" id="SSF48726">
    <property type="entry name" value="Immunoglobulin"/>
    <property type="match status" value="1"/>
</dbReference>
<dbReference type="FunCoup" id="F7CWY6">
    <property type="interactions" value="69"/>
</dbReference>
<dbReference type="Ensembl" id="ENSECAT00000015727.4">
    <property type="protein sequence ID" value="ENSECAP00000012665.3"/>
    <property type="gene ID" value="ENSECAG00000015068.4"/>
</dbReference>
<dbReference type="HOGENOM" id="CLU_077975_9_2_1"/>
<evidence type="ECO:0000259" key="3">
    <source>
        <dbReference type="PROSITE" id="PS50835"/>
    </source>
</evidence>
<dbReference type="InterPro" id="IPR050413">
    <property type="entry name" value="TCR_beta_variable"/>
</dbReference>
<name>F7CWY6_HORSE</name>